<feature type="compositionally biased region" description="Polar residues" evidence="1">
    <location>
        <begin position="95"/>
        <end position="123"/>
    </location>
</feature>
<feature type="region of interest" description="Disordered" evidence="1">
    <location>
        <begin position="90"/>
        <end position="125"/>
    </location>
</feature>
<comment type="caution">
    <text evidence="2">The sequence shown here is derived from an EMBL/GenBank/DDBJ whole genome shotgun (WGS) entry which is preliminary data.</text>
</comment>
<dbReference type="AlphaFoldDB" id="A0AAW1R705"/>
<feature type="compositionally biased region" description="Low complexity" evidence="1">
    <location>
        <begin position="171"/>
        <end position="197"/>
    </location>
</feature>
<reference evidence="2 3" key="1">
    <citation type="journal article" date="2024" name="Nat. Commun.">
        <title>Phylogenomics reveals the evolutionary origins of lichenization in chlorophyte algae.</title>
        <authorList>
            <person name="Puginier C."/>
            <person name="Libourel C."/>
            <person name="Otte J."/>
            <person name="Skaloud P."/>
            <person name="Haon M."/>
            <person name="Grisel S."/>
            <person name="Petersen M."/>
            <person name="Berrin J.G."/>
            <person name="Delaux P.M."/>
            <person name="Dal Grande F."/>
            <person name="Keller J."/>
        </authorList>
    </citation>
    <scope>NUCLEOTIDE SEQUENCE [LARGE SCALE GENOMIC DNA]</scope>
    <source>
        <strain evidence="2 3">SAG 2043</strain>
    </source>
</reference>
<keyword evidence="3" id="KW-1185">Reference proteome</keyword>
<accession>A0AAW1R705</accession>
<organism evidence="2 3">
    <name type="scientific">[Myrmecia] bisecta</name>
    <dbReference type="NCBI Taxonomy" id="41462"/>
    <lineage>
        <taxon>Eukaryota</taxon>
        <taxon>Viridiplantae</taxon>
        <taxon>Chlorophyta</taxon>
        <taxon>core chlorophytes</taxon>
        <taxon>Trebouxiophyceae</taxon>
        <taxon>Trebouxiales</taxon>
        <taxon>Trebouxiaceae</taxon>
        <taxon>Myrmecia</taxon>
    </lineage>
</organism>
<gene>
    <name evidence="2" type="ORF">WJX72_006333</name>
</gene>
<feature type="compositionally biased region" description="Polar residues" evidence="1">
    <location>
        <begin position="384"/>
        <end position="394"/>
    </location>
</feature>
<feature type="compositionally biased region" description="Polar residues" evidence="1">
    <location>
        <begin position="160"/>
        <end position="170"/>
    </location>
</feature>
<name>A0AAW1R705_9CHLO</name>
<proteinExistence type="predicted"/>
<evidence type="ECO:0000313" key="2">
    <source>
        <dbReference type="EMBL" id="KAK9829529.1"/>
    </source>
</evidence>
<sequence>MGIGPHGMAPMGNKNAFVGVNLGVPASPLEAITSMDPRDYVWGAPPGYGHMQQQAFPSPSYGYTNGINPFGSLMAPNAQQLPGMIQTPHAGALQPQHSLQSQQGAIAPTTPSVPGSALPSLSDTKSDQVAAEAQIGGLEHVDDLLVDLDDDCMKLLQGGDQMQTQQPSSSAKAAAGQEQQRQRAQQAQQPASPSNKADGTCSDPSDNSAMTGEHKLSSKTSAAMDVGMEGFGTSDFLDGAEVNFGLDDVAGIRQVASFGDLDNDFLASIHELETASSHDFSFGAVADSGDLGAKAKRGEIMKRVKSEAAIKRQPSGLSMANPLLALSTEDALAAVNEFLAGDLGVADEKRKAALSACQALLGPVRQLSMNRGRPTVPKRKRSNVTRPTPKDTQA</sequence>
<feature type="region of interest" description="Disordered" evidence="1">
    <location>
        <begin position="365"/>
        <end position="394"/>
    </location>
</feature>
<feature type="region of interest" description="Disordered" evidence="1">
    <location>
        <begin position="160"/>
        <end position="218"/>
    </location>
</feature>
<evidence type="ECO:0000313" key="3">
    <source>
        <dbReference type="Proteomes" id="UP001489004"/>
    </source>
</evidence>
<evidence type="ECO:0000256" key="1">
    <source>
        <dbReference type="SAM" id="MobiDB-lite"/>
    </source>
</evidence>
<protein>
    <submittedName>
        <fullName evidence="2">Uncharacterized protein</fullName>
    </submittedName>
</protein>
<dbReference type="Proteomes" id="UP001489004">
    <property type="component" value="Unassembled WGS sequence"/>
</dbReference>
<dbReference type="EMBL" id="JALJOR010000001">
    <property type="protein sequence ID" value="KAK9829529.1"/>
    <property type="molecule type" value="Genomic_DNA"/>
</dbReference>